<evidence type="ECO:0000256" key="3">
    <source>
        <dbReference type="ARBA" id="ARBA00009592"/>
    </source>
</evidence>
<keyword evidence="12 21" id="KW-0418">Kinase</keyword>
<dbReference type="GO" id="GO:0006952">
    <property type="term" value="P:defense response"/>
    <property type="evidence" value="ECO:0007669"/>
    <property type="project" value="UniProtKB-ARBA"/>
</dbReference>
<keyword evidence="9 19" id="KW-0732">Signal</keyword>
<dbReference type="InterPro" id="IPR011009">
    <property type="entry name" value="Kinase-like_dom_sf"/>
</dbReference>
<dbReference type="PROSITE" id="PS50011">
    <property type="entry name" value="PROTEIN_KINASE_DOM"/>
    <property type="match status" value="1"/>
</dbReference>
<keyword evidence="5" id="KW-0723">Serine/threonine-protein kinase</keyword>
<reference evidence="21" key="1">
    <citation type="submission" date="2019-12" db="EMBL/GenBank/DDBJ databases">
        <authorList>
            <person name="Scholes J."/>
        </authorList>
    </citation>
    <scope>NUCLEOTIDE SEQUENCE</scope>
</reference>
<keyword evidence="21" id="KW-0675">Receptor</keyword>
<dbReference type="SMART" id="SM00220">
    <property type="entry name" value="S_TKc"/>
    <property type="match status" value="1"/>
</dbReference>
<evidence type="ECO:0000256" key="8">
    <source>
        <dbReference type="ARBA" id="ARBA00022692"/>
    </source>
</evidence>
<dbReference type="InterPro" id="IPR008271">
    <property type="entry name" value="Ser/Thr_kinase_AS"/>
</dbReference>
<keyword evidence="22" id="KW-1185">Reference proteome</keyword>
<dbReference type="InterPro" id="IPR013210">
    <property type="entry name" value="LRR_N_plant-typ"/>
</dbReference>
<evidence type="ECO:0000256" key="14">
    <source>
        <dbReference type="ARBA" id="ARBA00022989"/>
    </source>
</evidence>
<keyword evidence="16" id="KW-0325">Glycoprotein</keyword>
<dbReference type="InterPro" id="IPR003591">
    <property type="entry name" value="Leu-rich_rpt_typical-subtyp"/>
</dbReference>
<dbReference type="EMBL" id="CACSLK010026072">
    <property type="protein sequence ID" value="CAA0825554.1"/>
    <property type="molecule type" value="Genomic_DNA"/>
</dbReference>
<comment type="catalytic activity">
    <reaction evidence="18">
        <text>L-seryl-[protein] + ATP = O-phospho-L-seryl-[protein] + ADP + H(+)</text>
        <dbReference type="Rhea" id="RHEA:17989"/>
        <dbReference type="Rhea" id="RHEA-COMP:9863"/>
        <dbReference type="Rhea" id="RHEA-COMP:11604"/>
        <dbReference type="ChEBI" id="CHEBI:15378"/>
        <dbReference type="ChEBI" id="CHEBI:29999"/>
        <dbReference type="ChEBI" id="CHEBI:30616"/>
        <dbReference type="ChEBI" id="CHEBI:83421"/>
        <dbReference type="ChEBI" id="CHEBI:456216"/>
        <dbReference type="EC" id="2.7.11.1"/>
    </reaction>
</comment>
<evidence type="ECO:0000313" key="22">
    <source>
        <dbReference type="Proteomes" id="UP001153555"/>
    </source>
</evidence>
<keyword evidence="7" id="KW-0808">Transferase</keyword>
<dbReference type="EC" id="2.7.11.1" evidence="4"/>
<dbReference type="GO" id="GO:0005524">
    <property type="term" value="F:ATP binding"/>
    <property type="evidence" value="ECO:0007669"/>
    <property type="project" value="UniProtKB-KW"/>
</dbReference>
<sequence length="830" mass="91437">MELLCFILFLCILSSAHGQFPDERTTLLELKKSLSGPRGMLDSWTDGNHCTWRGVSCDTNLRVSRLEMGGNISLSPSCSSKSELSLHGFGISRNCSGVNGKLSGSLSAVVANLTQLKVLSLPFNELEGEIPFEVWGLENLEVLDLEGNKFTGDFSSYEFAGLKKLKVLNLAFNDIYGKFPRSLSSCTGLQILNLARNRINDVIPEFVSRFRKLRVVNLSFNRLIGRVPSSFCGDLEHLDLSANFLKGEIPHALGDCSNLRTLLLYSNELSGVIPDELGKLRNLEVLDVSRNSLGGPLPANLGNCTSLSVLILSTRFNSTHGKMSRRSFSDSNSFEGSFPDEITKLANLKLVWAPGGNFNGKFPSEFGDCKMLKMVNFARNDFTGEIFSTFNKCVHLLYLNISSNKLTGKLDEDLPISCMRTLDVSRNMLSGPIPNFTTVECRHKLSSAARNPFPPFDPSFSYLSFFQHKILSEYSPPFNNNTAHSLTVHDFSQNNFSGPLPVLPFAYADKTGYVFLSGSNNLTGSLDETLFPKRDDELALLAINASKNRISGLIPESLCAVKSLVMLDLSSNNLTGRVPENLYSLPKIEILLLNGNQLSPEPAKSHSVSLKRHMHVGCYAGPTEMLLVYNYLSGGNLEGLIRERVRRGFGWDALHRIAVQVGSAVWHVHRGGLVHRDIKPSNVVLDGEGNAYLSDFGLSTRAAVEKRGRVAGTYGYIAPEYAETGRVSREADVYSYGVVLLELMSEKRVLDPSFGGRTMGFDIVSWVVTMVGEGRVGAVFMRRLWDAGPREKLVKMLNVAVLCTSASAADRPSMRQVVEWLNQIEAQDSG</sequence>
<keyword evidence="14" id="KW-1133">Transmembrane helix</keyword>
<evidence type="ECO:0000256" key="12">
    <source>
        <dbReference type="ARBA" id="ARBA00022777"/>
    </source>
</evidence>
<evidence type="ECO:0000256" key="6">
    <source>
        <dbReference type="ARBA" id="ARBA00022614"/>
    </source>
</evidence>
<evidence type="ECO:0000256" key="9">
    <source>
        <dbReference type="ARBA" id="ARBA00022729"/>
    </source>
</evidence>
<evidence type="ECO:0000256" key="4">
    <source>
        <dbReference type="ARBA" id="ARBA00012513"/>
    </source>
</evidence>
<dbReference type="Gene3D" id="3.80.10.10">
    <property type="entry name" value="Ribonuclease Inhibitor"/>
    <property type="match status" value="5"/>
</dbReference>
<dbReference type="PANTHER" id="PTHR48005">
    <property type="entry name" value="LEUCINE RICH REPEAT KINASE 2"/>
    <property type="match status" value="1"/>
</dbReference>
<dbReference type="OrthoDB" id="1896041at2759"/>
<comment type="catalytic activity">
    <reaction evidence="17">
        <text>L-threonyl-[protein] + ATP = O-phospho-L-threonyl-[protein] + ADP + H(+)</text>
        <dbReference type="Rhea" id="RHEA:46608"/>
        <dbReference type="Rhea" id="RHEA-COMP:11060"/>
        <dbReference type="Rhea" id="RHEA-COMP:11605"/>
        <dbReference type="ChEBI" id="CHEBI:15378"/>
        <dbReference type="ChEBI" id="CHEBI:30013"/>
        <dbReference type="ChEBI" id="CHEBI:30616"/>
        <dbReference type="ChEBI" id="CHEBI:61977"/>
        <dbReference type="ChEBI" id="CHEBI:456216"/>
        <dbReference type="EC" id="2.7.11.1"/>
    </reaction>
</comment>
<dbReference type="SUPFAM" id="SSF56112">
    <property type="entry name" value="Protein kinase-like (PK-like)"/>
    <property type="match status" value="1"/>
</dbReference>
<dbReference type="FunFam" id="3.80.10.10:FF:000275">
    <property type="entry name" value="Leucine-rich repeat receptor-like protein kinase"/>
    <property type="match status" value="1"/>
</dbReference>
<dbReference type="SUPFAM" id="SSF52058">
    <property type="entry name" value="L domain-like"/>
    <property type="match status" value="2"/>
</dbReference>
<dbReference type="InterPro" id="IPR001611">
    <property type="entry name" value="Leu-rich_rpt"/>
</dbReference>
<dbReference type="SMART" id="SM00369">
    <property type="entry name" value="LRR_TYP"/>
    <property type="match status" value="5"/>
</dbReference>
<evidence type="ECO:0000256" key="5">
    <source>
        <dbReference type="ARBA" id="ARBA00022527"/>
    </source>
</evidence>
<dbReference type="Pfam" id="PF13516">
    <property type="entry name" value="LRR_6"/>
    <property type="match status" value="1"/>
</dbReference>
<evidence type="ECO:0000256" key="2">
    <source>
        <dbReference type="ARBA" id="ARBA00008684"/>
    </source>
</evidence>
<dbReference type="InterPro" id="IPR032675">
    <property type="entry name" value="LRR_dom_sf"/>
</dbReference>
<keyword evidence="13" id="KW-0067">ATP-binding</keyword>
<keyword evidence="11" id="KW-0547">Nucleotide-binding</keyword>
<evidence type="ECO:0000256" key="15">
    <source>
        <dbReference type="ARBA" id="ARBA00023136"/>
    </source>
</evidence>
<dbReference type="Proteomes" id="UP001153555">
    <property type="component" value="Unassembled WGS sequence"/>
</dbReference>
<feature type="signal peptide" evidence="19">
    <location>
        <begin position="1"/>
        <end position="18"/>
    </location>
</feature>
<dbReference type="InterPro" id="IPR000719">
    <property type="entry name" value="Prot_kinase_dom"/>
</dbReference>
<evidence type="ECO:0000256" key="19">
    <source>
        <dbReference type="SAM" id="SignalP"/>
    </source>
</evidence>
<evidence type="ECO:0000256" key="17">
    <source>
        <dbReference type="ARBA" id="ARBA00047899"/>
    </source>
</evidence>
<dbReference type="FunFam" id="3.80.10.10:FF:000679">
    <property type="entry name" value="LRR receptor-like serine/threonine-protein kinase RPK2"/>
    <property type="match status" value="1"/>
</dbReference>
<keyword evidence="6" id="KW-0433">Leucine-rich repeat</keyword>
<dbReference type="InterPro" id="IPR051420">
    <property type="entry name" value="Ser_Thr_Kinases_DiverseReg"/>
</dbReference>
<dbReference type="Pfam" id="PF13855">
    <property type="entry name" value="LRR_8"/>
    <property type="match status" value="3"/>
</dbReference>
<evidence type="ECO:0000256" key="7">
    <source>
        <dbReference type="ARBA" id="ARBA00022679"/>
    </source>
</evidence>
<keyword evidence="8" id="KW-0812">Transmembrane</keyword>
<name>A0A9N7N2Y3_STRHE</name>
<dbReference type="Gene3D" id="1.10.510.10">
    <property type="entry name" value="Transferase(Phosphotransferase) domain 1"/>
    <property type="match status" value="1"/>
</dbReference>
<keyword evidence="10" id="KW-0677">Repeat</keyword>
<evidence type="ECO:0000256" key="16">
    <source>
        <dbReference type="ARBA" id="ARBA00023180"/>
    </source>
</evidence>
<dbReference type="PROSITE" id="PS00108">
    <property type="entry name" value="PROTEIN_KINASE_ST"/>
    <property type="match status" value="1"/>
</dbReference>
<evidence type="ECO:0000259" key="20">
    <source>
        <dbReference type="PROSITE" id="PS50011"/>
    </source>
</evidence>
<dbReference type="GO" id="GO:0051707">
    <property type="term" value="P:response to other organism"/>
    <property type="evidence" value="ECO:0007669"/>
    <property type="project" value="UniProtKB-ARBA"/>
</dbReference>
<comment type="similarity">
    <text evidence="3">Belongs to the RLP family.</text>
</comment>
<evidence type="ECO:0000256" key="11">
    <source>
        <dbReference type="ARBA" id="ARBA00022741"/>
    </source>
</evidence>
<dbReference type="Pfam" id="PF00069">
    <property type="entry name" value="Pkinase"/>
    <property type="match status" value="1"/>
</dbReference>
<evidence type="ECO:0000256" key="1">
    <source>
        <dbReference type="ARBA" id="ARBA00004479"/>
    </source>
</evidence>
<evidence type="ECO:0000313" key="21">
    <source>
        <dbReference type="EMBL" id="CAA0825554.1"/>
    </source>
</evidence>
<evidence type="ECO:0000256" key="13">
    <source>
        <dbReference type="ARBA" id="ARBA00022840"/>
    </source>
</evidence>
<dbReference type="GO" id="GO:0004674">
    <property type="term" value="F:protein serine/threonine kinase activity"/>
    <property type="evidence" value="ECO:0007669"/>
    <property type="project" value="UniProtKB-KW"/>
</dbReference>
<evidence type="ECO:0000256" key="10">
    <source>
        <dbReference type="ARBA" id="ARBA00022737"/>
    </source>
</evidence>
<feature type="chain" id="PRO_5040496178" description="non-specific serine/threonine protein kinase" evidence="19">
    <location>
        <begin position="19"/>
        <end position="830"/>
    </location>
</feature>
<gene>
    <name evidence="21" type="ORF">SHERM_22329</name>
</gene>
<protein>
    <recommendedName>
        <fullName evidence="4">non-specific serine/threonine protein kinase</fullName>
        <ecNumber evidence="4">2.7.11.1</ecNumber>
    </recommendedName>
</protein>
<dbReference type="GO" id="GO:0016020">
    <property type="term" value="C:membrane"/>
    <property type="evidence" value="ECO:0007669"/>
    <property type="project" value="UniProtKB-SubCell"/>
</dbReference>
<organism evidence="21 22">
    <name type="scientific">Striga hermonthica</name>
    <name type="common">Purple witchweed</name>
    <name type="synonym">Buchnera hermonthica</name>
    <dbReference type="NCBI Taxonomy" id="68872"/>
    <lineage>
        <taxon>Eukaryota</taxon>
        <taxon>Viridiplantae</taxon>
        <taxon>Streptophyta</taxon>
        <taxon>Embryophyta</taxon>
        <taxon>Tracheophyta</taxon>
        <taxon>Spermatophyta</taxon>
        <taxon>Magnoliopsida</taxon>
        <taxon>eudicotyledons</taxon>
        <taxon>Gunneridae</taxon>
        <taxon>Pentapetalae</taxon>
        <taxon>asterids</taxon>
        <taxon>lamiids</taxon>
        <taxon>Lamiales</taxon>
        <taxon>Orobanchaceae</taxon>
        <taxon>Buchnereae</taxon>
        <taxon>Striga</taxon>
    </lineage>
</organism>
<evidence type="ECO:0000256" key="18">
    <source>
        <dbReference type="ARBA" id="ARBA00048679"/>
    </source>
</evidence>
<dbReference type="AlphaFoldDB" id="A0A9N7N2Y3"/>
<comment type="similarity">
    <text evidence="2">Belongs to the protein kinase superfamily. Ser/Thr protein kinase family.</text>
</comment>
<accession>A0A9N7N2Y3</accession>
<proteinExistence type="inferred from homology"/>
<dbReference type="Pfam" id="PF08263">
    <property type="entry name" value="LRRNT_2"/>
    <property type="match status" value="1"/>
</dbReference>
<feature type="domain" description="Protein kinase" evidence="20">
    <location>
        <begin position="515"/>
        <end position="821"/>
    </location>
</feature>
<keyword evidence="15" id="KW-0472">Membrane</keyword>
<dbReference type="PANTHER" id="PTHR48005:SF15">
    <property type="entry name" value="PROTEIN KINASE DOMAIN-CONTAINING PROTEIN"/>
    <property type="match status" value="1"/>
</dbReference>
<comment type="subcellular location">
    <subcellularLocation>
        <location evidence="1">Membrane</location>
        <topology evidence="1">Single-pass type I membrane protein</topology>
    </subcellularLocation>
</comment>
<comment type="caution">
    <text evidence="21">The sequence shown here is derived from an EMBL/GenBank/DDBJ whole genome shotgun (WGS) entry which is preliminary data.</text>
</comment>